<dbReference type="NCBIfam" id="NF037995">
    <property type="entry name" value="TRAP_S1"/>
    <property type="match status" value="1"/>
</dbReference>
<dbReference type="Gene3D" id="3.40.190.170">
    <property type="entry name" value="Bacterial extracellular solute-binding protein, family 7"/>
    <property type="match status" value="1"/>
</dbReference>
<protein>
    <submittedName>
        <fullName evidence="2">Putative TRAP dicarboxylate transporter-DctP subunit</fullName>
    </submittedName>
</protein>
<accession>E6QTK6</accession>
<dbReference type="InterPro" id="IPR018389">
    <property type="entry name" value="DctP_fam"/>
</dbReference>
<dbReference type="Gene3D" id="3.40.190.10">
    <property type="entry name" value="Periplasmic binding protein-like II"/>
    <property type="match status" value="1"/>
</dbReference>
<dbReference type="PANTHER" id="PTHR33376:SF5">
    <property type="entry name" value="EXTRACYTOPLASMIC SOLUTE RECEPTOR PROTEIN"/>
    <property type="match status" value="1"/>
</dbReference>
<evidence type="ECO:0000313" key="2">
    <source>
        <dbReference type="EMBL" id="CBI10578.1"/>
    </source>
</evidence>
<dbReference type="Pfam" id="PF03480">
    <property type="entry name" value="DctP"/>
    <property type="match status" value="1"/>
</dbReference>
<proteinExistence type="predicted"/>
<dbReference type="PIRSF" id="PIRSF039026">
    <property type="entry name" value="SiaP"/>
    <property type="match status" value="1"/>
</dbReference>
<dbReference type="InterPro" id="IPR026289">
    <property type="entry name" value="SBP_TakP-like"/>
</dbReference>
<dbReference type="CDD" id="cd13682">
    <property type="entry name" value="PBP2_TRAP_alpha-ketoacid"/>
    <property type="match status" value="1"/>
</dbReference>
<dbReference type="GO" id="GO:0015849">
    <property type="term" value="P:organic acid transport"/>
    <property type="evidence" value="ECO:0007669"/>
    <property type="project" value="InterPro"/>
</dbReference>
<evidence type="ECO:0000256" key="1">
    <source>
        <dbReference type="ARBA" id="ARBA00022729"/>
    </source>
</evidence>
<dbReference type="GO" id="GO:0031317">
    <property type="term" value="C:tripartite ATP-independent periplasmic transporter complex"/>
    <property type="evidence" value="ECO:0007669"/>
    <property type="project" value="InterPro"/>
</dbReference>
<dbReference type="SUPFAM" id="SSF53850">
    <property type="entry name" value="Periplasmic binding protein-like II"/>
    <property type="match status" value="1"/>
</dbReference>
<gene>
    <name evidence="2" type="ORF">CARN7_1362</name>
</gene>
<keyword evidence="1" id="KW-0732">Signal</keyword>
<dbReference type="GO" id="GO:0055085">
    <property type="term" value="P:transmembrane transport"/>
    <property type="evidence" value="ECO:0007669"/>
    <property type="project" value="InterPro"/>
</dbReference>
<dbReference type="InterPro" id="IPR038404">
    <property type="entry name" value="TRAP_DctP_sf"/>
</dbReference>
<dbReference type="GO" id="GO:0043177">
    <property type="term" value="F:organic acid binding"/>
    <property type="evidence" value="ECO:0007669"/>
    <property type="project" value="InterPro"/>
</dbReference>
<dbReference type="PANTHER" id="PTHR33376">
    <property type="match status" value="1"/>
</dbReference>
<dbReference type="AlphaFoldDB" id="E6QTK6"/>
<dbReference type="EMBL" id="CABR01000090">
    <property type="protein sequence ID" value="CBI10578.1"/>
    <property type="molecule type" value="Genomic_DNA"/>
</dbReference>
<name>E6QTK6_9ZZZZ</name>
<dbReference type="InterPro" id="IPR041722">
    <property type="entry name" value="TakP/all3028"/>
</dbReference>
<comment type="caution">
    <text evidence="2">The sequence shown here is derived from an EMBL/GenBank/DDBJ whole genome shotgun (WGS) entry which is preliminary data.</text>
</comment>
<sequence>MQRREFIKGVAGVGLGGLAVSVPSLAADLPAVSWRLASSFPKSLDTIYNAAEQLALRVAALTGGKFQIRTFAGGELVPGLQVLDAVQNGTVECGHSASYYYVGKNMAFAFDCAMPFGMTTRQQNAWMYYGGGLQLLRGLFKNYNIIQFPGGNTGAQMGGWFRHPINSLADLKGLKMRIPGLGGQVMARMGVIPLTLPGSDIYPALETGAIDAAEWVGPYDDEKLGFHKIAKNYYYPGWWEGGPQLSFMVNLQKWHALPVQYQQAFEVAAAEANLLMVAEYDAKNPPALMRLVQEGVTLHAFPKDVMLTARRAAYEIFEQEAARNPIFHTIYKSWLPFLESEIQWFKIAEVPYENFMDYVK</sequence>
<organism evidence="2">
    <name type="scientific">mine drainage metagenome</name>
    <dbReference type="NCBI Taxonomy" id="410659"/>
    <lineage>
        <taxon>unclassified sequences</taxon>
        <taxon>metagenomes</taxon>
        <taxon>ecological metagenomes</taxon>
    </lineage>
</organism>
<reference evidence="2" key="1">
    <citation type="submission" date="2009-10" db="EMBL/GenBank/DDBJ databases">
        <title>Diversity of trophic interactions inside an arsenic-rich microbial ecosystem.</title>
        <authorList>
            <person name="Bertin P.N."/>
            <person name="Heinrich-Salmeron A."/>
            <person name="Pelletier E."/>
            <person name="Goulhen-Chollet F."/>
            <person name="Arsene-Ploetze F."/>
            <person name="Gallien S."/>
            <person name="Calteau A."/>
            <person name="Vallenet D."/>
            <person name="Casiot C."/>
            <person name="Chane-Woon-Ming B."/>
            <person name="Giloteaux L."/>
            <person name="Barakat M."/>
            <person name="Bonnefoy V."/>
            <person name="Bruneel O."/>
            <person name="Chandler M."/>
            <person name="Cleiss J."/>
            <person name="Duran R."/>
            <person name="Elbaz-Poulichet F."/>
            <person name="Fonknechten N."/>
            <person name="Lauga B."/>
            <person name="Mornico D."/>
            <person name="Ortet P."/>
            <person name="Schaeffer C."/>
            <person name="Siguier P."/>
            <person name="Alexander Thil Smith A."/>
            <person name="Van Dorsselaer A."/>
            <person name="Weissenbach J."/>
            <person name="Medigue C."/>
            <person name="Le Paslier D."/>
        </authorList>
    </citation>
    <scope>NUCLEOTIDE SEQUENCE</scope>
</reference>